<keyword evidence="1" id="KW-0489">Methyltransferase</keyword>
<dbReference type="GO" id="GO:0008168">
    <property type="term" value="F:methyltransferase activity"/>
    <property type="evidence" value="ECO:0007669"/>
    <property type="project" value="UniProtKB-KW"/>
</dbReference>
<reference evidence="1 2" key="1">
    <citation type="journal article" date="2013" name="ISME J.">
        <title>Comparative genomics of pathogenic lineages of Vibrio nigripulchritudo identifies virulence-associated traits.</title>
        <authorList>
            <person name="Goudenege D."/>
            <person name="Labreuche Y."/>
            <person name="Krin E."/>
            <person name="Ansquer D."/>
            <person name="Mangenot S."/>
            <person name="Calteau A."/>
            <person name="Medigue C."/>
            <person name="Mazel D."/>
            <person name="Polz M.F."/>
            <person name="Le Roux F."/>
        </authorList>
    </citation>
    <scope>NUCLEOTIDE SEQUENCE [LARGE SCALE GENOMIC DNA]</scope>
    <source>
        <strain evidence="1 2">SOn1</strain>
    </source>
</reference>
<keyword evidence="1" id="KW-0808">Transferase</keyword>
<proteinExistence type="predicted"/>
<comment type="caution">
    <text evidence="1">The sequence shown here is derived from an EMBL/GenBank/DDBJ whole genome shotgun (WGS) entry which is preliminary data.</text>
</comment>
<dbReference type="SUPFAM" id="SSF53335">
    <property type="entry name" value="S-adenosyl-L-methionine-dependent methyltransferases"/>
    <property type="match status" value="1"/>
</dbReference>
<evidence type="ECO:0000313" key="1">
    <source>
        <dbReference type="EMBL" id="CCO48308.1"/>
    </source>
</evidence>
<name>A0AAV2VU96_9VIBR</name>
<organism evidence="1 2">
    <name type="scientific">Vibrio nigripulchritudo SOn1</name>
    <dbReference type="NCBI Taxonomy" id="1238450"/>
    <lineage>
        <taxon>Bacteria</taxon>
        <taxon>Pseudomonadati</taxon>
        <taxon>Pseudomonadota</taxon>
        <taxon>Gammaproteobacteria</taxon>
        <taxon>Vibrionales</taxon>
        <taxon>Vibrionaceae</taxon>
        <taxon>Vibrio</taxon>
    </lineage>
</organism>
<dbReference type="Pfam" id="PF13578">
    <property type="entry name" value="Methyltransf_24"/>
    <property type="match status" value="1"/>
</dbReference>
<dbReference type="EMBL" id="CAOF01000141">
    <property type="protein sequence ID" value="CCO48308.1"/>
    <property type="molecule type" value="Genomic_DNA"/>
</dbReference>
<dbReference type="InterPro" id="IPR029063">
    <property type="entry name" value="SAM-dependent_MTases_sf"/>
</dbReference>
<dbReference type="GO" id="GO:0032259">
    <property type="term" value="P:methylation"/>
    <property type="evidence" value="ECO:0007669"/>
    <property type="project" value="UniProtKB-KW"/>
</dbReference>
<dbReference type="RefSeq" id="WP_022612830.1">
    <property type="nucleotide sequence ID" value="NZ_LK391965.1"/>
</dbReference>
<protein>
    <submittedName>
        <fullName evidence="1">S-adenosylmethionine-dependent methyltransferase</fullName>
    </submittedName>
</protein>
<sequence>MPNQVARAVKKWMKYPVHQVKRYRAKSSLQYLTSHRLTSVQAVGNALHDALHDVASEQECELMGRIEQRRNTLLNMHSEIVVVDYGAGRPSDRRSLEEMDKGVKSSSTINKVCRSSKPEFWCSFLFKLIQNLHPIRCVELGSCVGISASYQATALRLNNQGMLVTLEGSPEVADIARQTLNQMDLDNTSVITGPFHTTLEAVLGDAKQVDFLFNDGHHDHDAVIRYFNIAVPYLSDEAMVVFDDINWSPGMRNAWDKIENDPRVAVSIDLHEIGIALVSDRISGKEKIRIPL</sequence>
<dbReference type="Proteomes" id="UP000018211">
    <property type="component" value="Unassembled WGS sequence"/>
</dbReference>
<dbReference type="AlphaFoldDB" id="A0AAV2VU96"/>
<dbReference type="Gene3D" id="3.40.50.150">
    <property type="entry name" value="Vaccinia Virus protein VP39"/>
    <property type="match status" value="1"/>
</dbReference>
<evidence type="ECO:0000313" key="2">
    <source>
        <dbReference type="Proteomes" id="UP000018211"/>
    </source>
</evidence>
<accession>A0AAV2VU96</accession>
<gene>
    <name evidence="1" type="ORF">VIBNISOn1_490007</name>
</gene>